<accession>A0A1X7ULY5</accession>
<dbReference type="InParanoid" id="A0A1X7ULY5"/>
<name>A0A1X7ULY5_AMPQE</name>
<organism evidence="1">
    <name type="scientific">Amphimedon queenslandica</name>
    <name type="common">Sponge</name>
    <dbReference type="NCBI Taxonomy" id="400682"/>
    <lineage>
        <taxon>Eukaryota</taxon>
        <taxon>Metazoa</taxon>
        <taxon>Porifera</taxon>
        <taxon>Demospongiae</taxon>
        <taxon>Heteroscleromorpha</taxon>
        <taxon>Haplosclerida</taxon>
        <taxon>Niphatidae</taxon>
        <taxon>Amphimedon</taxon>
    </lineage>
</organism>
<reference evidence="1" key="1">
    <citation type="submission" date="2017-05" db="UniProtKB">
        <authorList>
            <consortium name="EnsemblMetazoa"/>
        </authorList>
    </citation>
    <scope>IDENTIFICATION</scope>
</reference>
<dbReference type="AlphaFoldDB" id="A0A1X7ULY5"/>
<protein>
    <submittedName>
        <fullName evidence="1">Uncharacterized protein</fullName>
    </submittedName>
</protein>
<proteinExistence type="predicted"/>
<sequence>SPEGELCMNLVTLVTKFEVLKKSRRLEV</sequence>
<evidence type="ECO:0000313" key="1">
    <source>
        <dbReference type="EnsemblMetazoa" id="Aqu2.1.28783_001"/>
    </source>
</evidence>
<dbReference type="EnsemblMetazoa" id="Aqu2.1.28783_001">
    <property type="protein sequence ID" value="Aqu2.1.28783_001"/>
    <property type="gene ID" value="Aqu2.1.28783"/>
</dbReference>